<gene>
    <name evidence="2" type="ORF">CYY_002676</name>
</gene>
<accession>A0A8J4Q7M8</accession>
<dbReference type="InterPro" id="IPR013320">
    <property type="entry name" value="ConA-like_dom_sf"/>
</dbReference>
<dbReference type="Proteomes" id="UP000695562">
    <property type="component" value="Unassembled WGS sequence"/>
</dbReference>
<dbReference type="OrthoDB" id="20596at2759"/>
<dbReference type="EMBL" id="AJWJ01000076">
    <property type="protein sequence ID" value="KAF2076016.1"/>
    <property type="molecule type" value="Genomic_DNA"/>
</dbReference>
<evidence type="ECO:0000313" key="3">
    <source>
        <dbReference type="Proteomes" id="UP000695562"/>
    </source>
</evidence>
<keyword evidence="1" id="KW-0732">Signal</keyword>
<reference evidence="2" key="1">
    <citation type="submission" date="2020-01" db="EMBL/GenBank/DDBJ databases">
        <title>Development of genomics and gene disruption for Polysphondylium violaceum indicates a role for the polyketide synthase stlB in stalk morphogenesis.</title>
        <authorList>
            <person name="Narita B."/>
            <person name="Kawabe Y."/>
            <person name="Kin K."/>
            <person name="Saito T."/>
            <person name="Gibbs R."/>
            <person name="Kuspa A."/>
            <person name="Muzny D."/>
            <person name="Queller D."/>
            <person name="Richards S."/>
            <person name="Strassman J."/>
            <person name="Sucgang R."/>
            <person name="Worley K."/>
            <person name="Schaap P."/>
        </authorList>
    </citation>
    <scope>NUCLEOTIDE SEQUENCE</scope>
    <source>
        <strain evidence="2">QSvi11</strain>
    </source>
</reference>
<evidence type="ECO:0008006" key="4">
    <source>
        <dbReference type="Google" id="ProtNLM"/>
    </source>
</evidence>
<feature type="chain" id="PRO_5035196068" description="GH16 domain-containing protein" evidence="1">
    <location>
        <begin position="29"/>
        <end position="669"/>
    </location>
</feature>
<dbReference type="SUPFAM" id="SSF49899">
    <property type="entry name" value="Concanavalin A-like lectins/glucanases"/>
    <property type="match status" value="1"/>
</dbReference>
<name>A0A8J4Q7M8_9MYCE</name>
<sequence>MGRKKFTIYHLFLIIILSISTVYPPSSSLSSLEDVQDEYLDSREREYDSDSYSHQLHFPCATSFSDSLNSTSNFEKLTTTNDNKPYQCNLDPNYVNFINTDSKTVLSLTIDAMGCPKDCKNLKFSCARVDSINKDLTFGSYSCVMRVSKSSHVINICAIHNGGIGDGASEIYMKYQYPSFYLGYETFGKLKTSIEPLVKKDIDLDAFHNFTISFRNTSVIWYLNGLELTQRGGSIPVPPMSFYCALFPDPEMKNYNTSLEATALVDTLSYRAICDEIFKNDNYSLSSIPQFYRDNCTTSRDVIIFNDTLDNDWHPISESFKAVPDTKTTFQRHGSAVISFEIRQESKPFYLSCKKQIPVTRHKYFTFWINGGELGNQDIKLELYNTNYSITNSIASISLSTFLRVGLQPNTWNKAMINMLELQANPSNITTFNVFSFRAGHDEYMGQCYIDDIKFANSTACINEKVAFFKNGHLQNGADGNYSTGSIHFNTKIIPYRNIFDRATNRTQTISFAIISSNCLNLSFQNGTLKVGDYYAFQIFYTQASSFGISFSQDVDIPPLSLQVCIQIGNITPPCIGLSEYMGGKFPSGIWVKLTIPFEDLCAWGDAEITSLIFKTTQSNYQGTLAIGSVEVGKRVEPPIRSHLQSVTVKNLPLNSILTLSLSFLLCLI</sequence>
<proteinExistence type="predicted"/>
<dbReference type="CDD" id="cd00413">
    <property type="entry name" value="Glyco_hydrolase_16"/>
    <property type="match status" value="1"/>
</dbReference>
<protein>
    <recommendedName>
        <fullName evidence="4">GH16 domain-containing protein</fullName>
    </recommendedName>
</protein>
<feature type="signal peptide" evidence="1">
    <location>
        <begin position="1"/>
        <end position="28"/>
    </location>
</feature>
<dbReference type="Gene3D" id="2.60.120.200">
    <property type="match status" value="1"/>
</dbReference>
<comment type="caution">
    <text evidence="2">The sequence shown here is derived from an EMBL/GenBank/DDBJ whole genome shotgun (WGS) entry which is preliminary data.</text>
</comment>
<dbReference type="AlphaFoldDB" id="A0A8J4Q7M8"/>
<keyword evidence="3" id="KW-1185">Reference proteome</keyword>
<evidence type="ECO:0000256" key="1">
    <source>
        <dbReference type="SAM" id="SignalP"/>
    </source>
</evidence>
<evidence type="ECO:0000313" key="2">
    <source>
        <dbReference type="EMBL" id="KAF2076016.1"/>
    </source>
</evidence>
<organism evidence="2 3">
    <name type="scientific">Polysphondylium violaceum</name>
    <dbReference type="NCBI Taxonomy" id="133409"/>
    <lineage>
        <taxon>Eukaryota</taxon>
        <taxon>Amoebozoa</taxon>
        <taxon>Evosea</taxon>
        <taxon>Eumycetozoa</taxon>
        <taxon>Dictyostelia</taxon>
        <taxon>Dictyosteliales</taxon>
        <taxon>Dictyosteliaceae</taxon>
        <taxon>Polysphondylium</taxon>
    </lineage>
</organism>